<dbReference type="PROSITE" id="PS50005">
    <property type="entry name" value="TPR"/>
    <property type="match status" value="1"/>
</dbReference>
<name>A0A382Y4R8_9ZZZZ</name>
<organism evidence="1">
    <name type="scientific">marine metagenome</name>
    <dbReference type="NCBI Taxonomy" id="408172"/>
    <lineage>
        <taxon>unclassified sequences</taxon>
        <taxon>metagenomes</taxon>
        <taxon>ecological metagenomes</taxon>
    </lineage>
</organism>
<reference evidence="1" key="1">
    <citation type="submission" date="2018-05" db="EMBL/GenBank/DDBJ databases">
        <authorList>
            <person name="Lanie J.A."/>
            <person name="Ng W.-L."/>
            <person name="Kazmierczak K.M."/>
            <person name="Andrzejewski T.M."/>
            <person name="Davidsen T.M."/>
            <person name="Wayne K.J."/>
            <person name="Tettelin H."/>
            <person name="Glass J.I."/>
            <person name="Rusch D."/>
            <person name="Podicherti R."/>
            <person name="Tsui H.-C.T."/>
            <person name="Winkler M.E."/>
        </authorList>
    </citation>
    <scope>NUCLEOTIDE SEQUENCE</scope>
</reference>
<dbReference type="Gene3D" id="1.25.40.10">
    <property type="entry name" value="Tetratricopeptide repeat domain"/>
    <property type="match status" value="1"/>
</dbReference>
<feature type="non-terminal residue" evidence="1">
    <location>
        <position position="1"/>
    </location>
</feature>
<dbReference type="AlphaFoldDB" id="A0A382Y4R8"/>
<accession>A0A382Y4R8</accession>
<gene>
    <name evidence="1" type="ORF">METZ01_LOCUS430893</name>
</gene>
<dbReference type="InterPro" id="IPR011990">
    <property type="entry name" value="TPR-like_helical_dom_sf"/>
</dbReference>
<proteinExistence type="predicted"/>
<protein>
    <submittedName>
        <fullName evidence="1">Uncharacterized protein</fullName>
    </submittedName>
</protein>
<feature type="non-terminal residue" evidence="1">
    <location>
        <position position="266"/>
    </location>
</feature>
<evidence type="ECO:0000313" key="1">
    <source>
        <dbReference type="EMBL" id="SVD78039.1"/>
    </source>
</evidence>
<dbReference type="InterPro" id="IPR019734">
    <property type="entry name" value="TPR_rpt"/>
</dbReference>
<dbReference type="EMBL" id="UINC01172781">
    <property type="protein sequence ID" value="SVD78039.1"/>
    <property type="molecule type" value="Genomic_DNA"/>
</dbReference>
<dbReference type="SUPFAM" id="SSF48452">
    <property type="entry name" value="TPR-like"/>
    <property type="match status" value="1"/>
</dbReference>
<sequence>PMPTPMPTIMIPWVGPTPVPTPFPDRNLVGMPLLVNGKPLETYQDSFAIPCGFVTLSPPANKTGVYYQGTKITVTLHSLYWGTTVILGGADSSGGNTPTGTVHARNAEPYSITAQVTPCPWPIAITSYNTYNPVYYLLEPTPIPMPTSTLPPLTPRPYSVTSIRQYLSDGQRLYKLGQFDAAILELDQIRLASFTKPEDRIEAYFWQAKSHVALGNWSEALKDVGRALAVDPTGLEDYHWRDDVYKTLNVELFRLRATIYMESDSS</sequence>